<name>A0ABS2QWR8_9BACI</name>
<gene>
    <name evidence="1" type="ORF">JOC83_002760</name>
</gene>
<dbReference type="RefSeq" id="WP_205187904.1">
    <property type="nucleotide sequence ID" value="NZ_JAFBFC010000004.1"/>
</dbReference>
<evidence type="ECO:0000313" key="1">
    <source>
        <dbReference type="EMBL" id="MBM7703911.1"/>
    </source>
</evidence>
<sequence>MKKKLCYLSIIAIFGVLSGCNEFELKETDVVIEEDNVTNKQSFEQFVEHVTANKESNVRLVTYTENGEPLLHHLDYKDEMITLNVEKTEGNAKERTVSKTSCESIRVDETLNKVDYSLTGCTDQKDVHLLTLQK</sequence>
<reference evidence="1 2" key="1">
    <citation type="submission" date="2021-01" db="EMBL/GenBank/DDBJ databases">
        <title>Genomic Encyclopedia of Type Strains, Phase IV (KMG-IV): sequencing the most valuable type-strain genomes for metagenomic binning, comparative biology and taxonomic classification.</title>
        <authorList>
            <person name="Goeker M."/>
        </authorList>
    </citation>
    <scope>NUCLEOTIDE SEQUENCE [LARGE SCALE GENOMIC DNA]</scope>
    <source>
        <strain evidence="1 2">DSM 104297</strain>
    </source>
</reference>
<dbReference type="Pfam" id="PF14275">
    <property type="entry name" value="DUF4362"/>
    <property type="match status" value="1"/>
</dbReference>
<dbReference type="PROSITE" id="PS51257">
    <property type="entry name" value="PROKAR_LIPOPROTEIN"/>
    <property type="match status" value="1"/>
</dbReference>
<proteinExistence type="predicted"/>
<protein>
    <recommendedName>
        <fullName evidence="3">DUF4362 domain-containing protein</fullName>
    </recommendedName>
</protein>
<dbReference type="Proteomes" id="UP000809829">
    <property type="component" value="Unassembled WGS sequence"/>
</dbReference>
<dbReference type="EMBL" id="JAFBFC010000004">
    <property type="protein sequence ID" value="MBM7703911.1"/>
    <property type="molecule type" value="Genomic_DNA"/>
</dbReference>
<evidence type="ECO:0000313" key="2">
    <source>
        <dbReference type="Proteomes" id="UP000809829"/>
    </source>
</evidence>
<accession>A0ABS2QWR8</accession>
<organism evidence="1 2">
    <name type="scientific">Priestia iocasae</name>
    <dbReference type="NCBI Taxonomy" id="2291674"/>
    <lineage>
        <taxon>Bacteria</taxon>
        <taxon>Bacillati</taxon>
        <taxon>Bacillota</taxon>
        <taxon>Bacilli</taxon>
        <taxon>Bacillales</taxon>
        <taxon>Bacillaceae</taxon>
        <taxon>Priestia</taxon>
    </lineage>
</organism>
<comment type="caution">
    <text evidence="1">The sequence shown here is derived from an EMBL/GenBank/DDBJ whole genome shotgun (WGS) entry which is preliminary data.</text>
</comment>
<keyword evidence="2" id="KW-1185">Reference proteome</keyword>
<evidence type="ECO:0008006" key="3">
    <source>
        <dbReference type="Google" id="ProtNLM"/>
    </source>
</evidence>
<dbReference type="InterPro" id="IPR025372">
    <property type="entry name" value="DUF4362"/>
</dbReference>